<feature type="non-terminal residue" evidence="3">
    <location>
        <position position="261"/>
    </location>
</feature>
<dbReference type="GO" id="GO:0016020">
    <property type="term" value="C:membrane"/>
    <property type="evidence" value="ECO:0007669"/>
    <property type="project" value="InterPro"/>
</dbReference>
<dbReference type="Proteomes" id="UP000663881">
    <property type="component" value="Unassembled WGS sequence"/>
</dbReference>
<reference evidence="3" key="1">
    <citation type="submission" date="2021-02" db="EMBL/GenBank/DDBJ databases">
        <authorList>
            <person name="Nowell W R."/>
        </authorList>
    </citation>
    <scope>NUCLEOTIDE SEQUENCE</scope>
</reference>
<dbReference type="EMBL" id="CAJOAY010011107">
    <property type="protein sequence ID" value="CAF4231929.1"/>
    <property type="molecule type" value="Genomic_DNA"/>
</dbReference>
<keyword evidence="1" id="KW-0732">Signal</keyword>
<evidence type="ECO:0000313" key="3">
    <source>
        <dbReference type="EMBL" id="CAF4231929.1"/>
    </source>
</evidence>
<feature type="chain" id="PRO_5032710114" description="MAM domain-containing protein" evidence="1">
    <location>
        <begin position="21"/>
        <end position="261"/>
    </location>
</feature>
<accession>A0A820DGR9</accession>
<name>A0A820DGR9_9BILA</name>
<proteinExistence type="predicted"/>
<feature type="domain" description="MAM" evidence="2">
    <location>
        <begin position="24"/>
        <end position="226"/>
    </location>
</feature>
<gene>
    <name evidence="3" type="ORF">OKA104_LOCUS42607</name>
</gene>
<evidence type="ECO:0000313" key="4">
    <source>
        <dbReference type="Proteomes" id="UP000663881"/>
    </source>
</evidence>
<evidence type="ECO:0000259" key="2">
    <source>
        <dbReference type="PROSITE" id="PS50060"/>
    </source>
</evidence>
<dbReference type="InterPro" id="IPR013320">
    <property type="entry name" value="ConA-like_dom_sf"/>
</dbReference>
<dbReference type="SUPFAM" id="SSF49899">
    <property type="entry name" value="Concanavalin A-like lectins/glucanases"/>
    <property type="match status" value="1"/>
</dbReference>
<dbReference type="InterPro" id="IPR000998">
    <property type="entry name" value="MAM_dom"/>
</dbReference>
<evidence type="ECO:0000256" key="1">
    <source>
        <dbReference type="SAM" id="SignalP"/>
    </source>
</evidence>
<sequence length="261" mass="28126">MWQSFHLFYFVSISISFTHTQVLYQCNFDGANEICFDSTPPIAVTASVNVAGPAVPNGALSDVSSITKPTANGEMCVLPYKVGTNNWDMYFCNRGYCPTASNPNSTCASGKFGSIPLTNSNKREFQLKTETGGVNGKDQQCFIYYYYLGNVGQKIINIRKEEANGESVIIDSVTSGPFNGWILRRVSFNAEALGYKIYFEVQRTSTAGAPNVGLDEISIHQGSCGDEPITDTPATTSVSITATITVTTTTSTTVTTPATTS</sequence>
<feature type="signal peptide" evidence="1">
    <location>
        <begin position="1"/>
        <end position="20"/>
    </location>
</feature>
<dbReference type="Gene3D" id="2.60.120.200">
    <property type="match status" value="1"/>
</dbReference>
<organism evidence="3 4">
    <name type="scientific">Adineta steineri</name>
    <dbReference type="NCBI Taxonomy" id="433720"/>
    <lineage>
        <taxon>Eukaryota</taxon>
        <taxon>Metazoa</taxon>
        <taxon>Spiralia</taxon>
        <taxon>Gnathifera</taxon>
        <taxon>Rotifera</taxon>
        <taxon>Eurotatoria</taxon>
        <taxon>Bdelloidea</taxon>
        <taxon>Adinetida</taxon>
        <taxon>Adinetidae</taxon>
        <taxon>Adineta</taxon>
    </lineage>
</organism>
<dbReference type="Pfam" id="PF00629">
    <property type="entry name" value="MAM"/>
    <property type="match status" value="1"/>
</dbReference>
<dbReference type="PROSITE" id="PS50060">
    <property type="entry name" value="MAM_2"/>
    <property type="match status" value="1"/>
</dbReference>
<protein>
    <recommendedName>
        <fullName evidence="2">MAM domain-containing protein</fullName>
    </recommendedName>
</protein>
<comment type="caution">
    <text evidence="3">The sequence shown here is derived from an EMBL/GenBank/DDBJ whole genome shotgun (WGS) entry which is preliminary data.</text>
</comment>
<dbReference type="AlphaFoldDB" id="A0A820DGR9"/>